<evidence type="ECO:0000256" key="4">
    <source>
        <dbReference type="ARBA" id="ARBA00022679"/>
    </source>
</evidence>
<dbReference type="RefSeq" id="WP_014102760.1">
    <property type="nucleotide sequence ID" value="NC_016026.1"/>
</dbReference>
<dbReference type="SUPFAM" id="SSF47384">
    <property type="entry name" value="Homodimeric domain of signal transducing histidine kinase"/>
    <property type="match status" value="1"/>
</dbReference>
<dbReference type="PRINTS" id="PR00344">
    <property type="entry name" value="BCTRLSENSOR"/>
</dbReference>
<evidence type="ECO:0000256" key="6">
    <source>
        <dbReference type="ARBA" id="ARBA00023012"/>
    </source>
</evidence>
<keyword evidence="3" id="KW-0597">Phosphoprotein</keyword>
<keyword evidence="6" id="KW-0902">Two-component regulatory system</keyword>
<keyword evidence="5 8" id="KW-0418">Kinase</keyword>
<sequence>MPTIVHEQNQSLILIYGDTPDHQIGRILWSQLSGQDVKIEFPQTIQELDEHAPQAVLIVVIIGPGGENADLARRFTTRPDIPAEIMGIDPQSDIPARLRHLASGFDTIFNLEMLTCADFRNILIVKLEKGRVRQKNAFQRDEYRRFRASLAASPDAFIVFDNEKRLFFVSEHYKRFYGPYANRLVRGLPVADAFNLAFEFHGLTPDHPIYALSAAFWLNLEGQIEFPLPDGRIWRCTATPLPDDQGTIITTTDVTDYRAQQKELREKTEELSHALEKEQEASALQKQFIGMVSHEFRTPLTIIDGHAQILQRRADQLDADTIRSRTKTIRSAVSRLVNMMESVLSSSLLTTGTLEPHPEDFDLSDLLHELCDEQAALASAHKISCDTEGLPATVRQDRKMMTLVCTNILANAVKFSKNDPVIAMTARMAGSDIEISIQDNGVGIPEVEIEKIFDRYFRATTASGIPGTGIGLSLVRDLVKLMGGRIHVESALGQGTMMKIIAPDLNGGSAV</sequence>
<dbReference type="Pfam" id="PF02518">
    <property type="entry name" value="HATPase_c"/>
    <property type="match status" value="1"/>
</dbReference>
<dbReference type="InterPro" id="IPR036890">
    <property type="entry name" value="HATPase_C_sf"/>
</dbReference>
<proteinExistence type="predicted"/>
<dbReference type="SMART" id="SM00387">
    <property type="entry name" value="HATPase_c"/>
    <property type="match status" value="1"/>
</dbReference>
<dbReference type="InterPro" id="IPR005467">
    <property type="entry name" value="His_kinase_dom"/>
</dbReference>
<dbReference type="Gene3D" id="3.30.565.10">
    <property type="entry name" value="Histidine kinase-like ATPase, C-terminal domain"/>
    <property type="match status" value="1"/>
</dbReference>
<evidence type="ECO:0000313" key="9">
    <source>
        <dbReference type="Proteomes" id="UP000009286"/>
    </source>
</evidence>
<gene>
    <name evidence="8" type="ordered locus">MICA_1214</name>
</gene>
<organism evidence="8 9">
    <name type="scientific">Micavibrio aeruginosavorus (strain ARL-13)</name>
    <dbReference type="NCBI Taxonomy" id="856793"/>
    <lineage>
        <taxon>Bacteria</taxon>
        <taxon>Pseudomonadati</taxon>
        <taxon>Bdellovibrionota</taxon>
        <taxon>Bdellovibrionia</taxon>
        <taxon>Bdellovibrionales</taxon>
        <taxon>Pseudobdellovibrionaceae</taxon>
        <taxon>Micavibrio</taxon>
    </lineage>
</organism>
<evidence type="ECO:0000256" key="3">
    <source>
        <dbReference type="ARBA" id="ARBA00022553"/>
    </source>
</evidence>
<dbReference type="InterPro" id="IPR036097">
    <property type="entry name" value="HisK_dim/P_sf"/>
</dbReference>
<dbReference type="InterPro" id="IPR003661">
    <property type="entry name" value="HisK_dim/P_dom"/>
</dbReference>
<dbReference type="InterPro" id="IPR050736">
    <property type="entry name" value="Sensor_HK_Regulatory"/>
</dbReference>
<keyword evidence="9" id="KW-1185">Reference proteome</keyword>
<name>G2KRH5_MICAA</name>
<dbReference type="InterPro" id="IPR003594">
    <property type="entry name" value="HATPase_dom"/>
</dbReference>
<dbReference type="Gene3D" id="3.30.450.20">
    <property type="entry name" value="PAS domain"/>
    <property type="match status" value="1"/>
</dbReference>
<dbReference type="PANTHER" id="PTHR43711:SF26">
    <property type="entry name" value="SENSOR HISTIDINE KINASE RCSC"/>
    <property type="match status" value="1"/>
</dbReference>
<dbReference type="CDD" id="cd00075">
    <property type="entry name" value="HATPase"/>
    <property type="match status" value="1"/>
</dbReference>
<dbReference type="SUPFAM" id="SSF55785">
    <property type="entry name" value="PYP-like sensor domain (PAS domain)"/>
    <property type="match status" value="1"/>
</dbReference>
<keyword evidence="4" id="KW-0808">Transferase</keyword>
<dbReference type="Proteomes" id="UP000009286">
    <property type="component" value="Chromosome"/>
</dbReference>
<dbReference type="SUPFAM" id="SSF55874">
    <property type="entry name" value="ATPase domain of HSP90 chaperone/DNA topoisomerase II/histidine kinase"/>
    <property type="match status" value="1"/>
</dbReference>
<dbReference type="EC" id="2.7.13.3" evidence="2"/>
<dbReference type="eggNOG" id="COG2205">
    <property type="taxonomic scope" value="Bacteria"/>
</dbReference>
<dbReference type="STRING" id="856793.MICA_1214"/>
<dbReference type="FunFam" id="3.30.565.10:FF:000006">
    <property type="entry name" value="Sensor histidine kinase WalK"/>
    <property type="match status" value="1"/>
</dbReference>
<dbReference type="SMART" id="SM00388">
    <property type="entry name" value="HisKA"/>
    <property type="match status" value="1"/>
</dbReference>
<dbReference type="KEGG" id="mai:MICA_1214"/>
<dbReference type="Gene3D" id="1.10.287.130">
    <property type="match status" value="1"/>
</dbReference>
<dbReference type="GO" id="GO:0000155">
    <property type="term" value="F:phosphorelay sensor kinase activity"/>
    <property type="evidence" value="ECO:0007669"/>
    <property type="project" value="InterPro"/>
</dbReference>
<evidence type="ECO:0000256" key="1">
    <source>
        <dbReference type="ARBA" id="ARBA00000085"/>
    </source>
</evidence>
<dbReference type="CDD" id="cd00082">
    <property type="entry name" value="HisKA"/>
    <property type="match status" value="1"/>
</dbReference>
<dbReference type="Pfam" id="PF00512">
    <property type="entry name" value="HisKA"/>
    <property type="match status" value="1"/>
</dbReference>
<dbReference type="EMBL" id="CP002382">
    <property type="protein sequence ID" value="AEP09537.1"/>
    <property type="molecule type" value="Genomic_DNA"/>
</dbReference>
<dbReference type="HOGENOM" id="CLU_558736_0_0_5"/>
<reference evidence="8 9" key="1">
    <citation type="journal article" date="2011" name="BMC Genomics">
        <title>Genomic insights into an obligate epibiotic bacterial predator: Micavibrio aeruginosavorus ARL-13.</title>
        <authorList>
            <person name="Wang Z."/>
            <person name="Kadouri D."/>
            <person name="Wu M."/>
        </authorList>
    </citation>
    <scope>NUCLEOTIDE SEQUENCE [LARGE SCALE GENOMIC DNA]</scope>
    <source>
        <strain evidence="8 9">ARL-13</strain>
    </source>
</reference>
<dbReference type="PANTHER" id="PTHR43711">
    <property type="entry name" value="TWO-COMPONENT HISTIDINE KINASE"/>
    <property type="match status" value="1"/>
</dbReference>
<evidence type="ECO:0000256" key="2">
    <source>
        <dbReference type="ARBA" id="ARBA00012438"/>
    </source>
</evidence>
<protein>
    <recommendedName>
        <fullName evidence="2">histidine kinase</fullName>
        <ecNumber evidence="2">2.7.13.3</ecNumber>
    </recommendedName>
</protein>
<feature type="domain" description="Histidine kinase" evidence="7">
    <location>
        <begin position="291"/>
        <end position="506"/>
    </location>
</feature>
<accession>G2KRH5</accession>
<evidence type="ECO:0000256" key="5">
    <source>
        <dbReference type="ARBA" id="ARBA00022777"/>
    </source>
</evidence>
<dbReference type="InterPro" id="IPR035965">
    <property type="entry name" value="PAS-like_dom_sf"/>
</dbReference>
<dbReference type="AlphaFoldDB" id="G2KRH5"/>
<evidence type="ECO:0000259" key="7">
    <source>
        <dbReference type="PROSITE" id="PS50109"/>
    </source>
</evidence>
<evidence type="ECO:0000313" key="8">
    <source>
        <dbReference type="EMBL" id="AEP09537.1"/>
    </source>
</evidence>
<comment type="catalytic activity">
    <reaction evidence="1">
        <text>ATP + protein L-histidine = ADP + protein N-phospho-L-histidine.</text>
        <dbReference type="EC" id="2.7.13.3"/>
    </reaction>
</comment>
<dbReference type="PROSITE" id="PS50109">
    <property type="entry name" value="HIS_KIN"/>
    <property type="match status" value="1"/>
</dbReference>
<dbReference type="InterPro" id="IPR004358">
    <property type="entry name" value="Sig_transdc_His_kin-like_C"/>
</dbReference>